<gene>
    <name evidence="6" type="ORF">A4U43_C09F13600</name>
</gene>
<dbReference type="InterPro" id="IPR036390">
    <property type="entry name" value="WH_DNA-bd_sf"/>
</dbReference>
<evidence type="ECO:0000256" key="5">
    <source>
        <dbReference type="ARBA" id="ARBA00023242"/>
    </source>
</evidence>
<keyword evidence="4" id="KW-0804">Transcription</keyword>
<keyword evidence="7" id="KW-1185">Reference proteome</keyword>
<sequence length="231" mass="25749">MPPQNPRLPKLSDVESEMYSVIKSRKGSGIWTNDLKKEVMGPPTAVAKALKSLLTKNLIKEVISIKNKSRKMVMAVEFEPSADVSGGAWYQSGSLDVAFIKILRQQCRRHVEEHKVATCEMVRKAIKEPKRGRPPVFTTEITLQQVYEILELMVLDKEVEKVRSSGVGDFSHVPEGRDCYRVSRGEGGPKEGAFASIPCGVCPRIHECTPDGVISPINCVYYNKWLGGLDF</sequence>
<dbReference type="Proteomes" id="UP000243459">
    <property type="component" value="Chromosome 9"/>
</dbReference>
<dbReference type="AlphaFoldDB" id="A0A5P1E753"/>
<keyword evidence="5" id="KW-0539">Nucleus</keyword>
<evidence type="ECO:0000256" key="4">
    <source>
        <dbReference type="ARBA" id="ARBA00023163"/>
    </source>
</evidence>
<dbReference type="Gene3D" id="1.10.10.10">
    <property type="entry name" value="Winged helix-like DNA-binding domain superfamily/Winged helix DNA-binding domain"/>
    <property type="match status" value="1"/>
</dbReference>
<dbReference type="InterPro" id="IPR036388">
    <property type="entry name" value="WH-like_DNA-bd_sf"/>
</dbReference>
<accession>A0A5P1E753</accession>
<evidence type="ECO:0000256" key="3">
    <source>
        <dbReference type="ARBA" id="ARBA00022478"/>
    </source>
</evidence>
<evidence type="ECO:0000313" key="6">
    <source>
        <dbReference type="EMBL" id="ONK58492.1"/>
    </source>
</evidence>
<proteinExistence type="inferred from homology"/>
<dbReference type="Pfam" id="PF05158">
    <property type="entry name" value="RNA_pol_Rpc34"/>
    <property type="match status" value="1"/>
</dbReference>
<dbReference type="SUPFAM" id="SSF46785">
    <property type="entry name" value="Winged helix' DNA-binding domain"/>
    <property type="match status" value="1"/>
</dbReference>
<keyword evidence="3" id="KW-0240">DNA-directed RNA polymerase</keyword>
<name>A0A5P1E753_ASPOF</name>
<evidence type="ECO:0008006" key="8">
    <source>
        <dbReference type="Google" id="ProtNLM"/>
    </source>
</evidence>
<dbReference type="GO" id="GO:0006383">
    <property type="term" value="P:transcription by RNA polymerase III"/>
    <property type="evidence" value="ECO:0007669"/>
    <property type="project" value="InterPro"/>
</dbReference>
<dbReference type="PANTHER" id="PTHR12780">
    <property type="entry name" value="RNA POLYMERASE III DNA DIRECTED , 39KD SUBUNIT-RELATED"/>
    <property type="match status" value="1"/>
</dbReference>
<dbReference type="OMA" id="VGTTKKC"/>
<dbReference type="GO" id="GO:0005666">
    <property type="term" value="C:RNA polymerase III complex"/>
    <property type="evidence" value="ECO:0007669"/>
    <property type="project" value="InterPro"/>
</dbReference>
<reference evidence="7" key="1">
    <citation type="journal article" date="2017" name="Nat. Commun.">
        <title>The asparagus genome sheds light on the origin and evolution of a young Y chromosome.</title>
        <authorList>
            <person name="Harkess A."/>
            <person name="Zhou J."/>
            <person name="Xu C."/>
            <person name="Bowers J.E."/>
            <person name="Van der Hulst R."/>
            <person name="Ayyampalayam S."/>
            <person name="Mercati F."/>
            <person name="Riccardi P."/>
            <person name="McKain M.R."/>
            <person name="Kakrana A."/>
            <person name="Tang H."/>
            <person name="Ray J."/>
            <person name="Groenendijk J."/>
            <person name="Arikit S."/>
            <person name="Mathioni S.M."/>
            <person name="Nakano M."/>
            <person name="Shan H."/>
            <person name="Telgmann-Rauber A."/>
            <person name="Kanno A."/>
            <person name="Yue Z."/>
            <person name="Chen H."/>
            <person name="Li W."/>
            <person name="Chen Y."/>
            <person name="Xu X."/>
            <person name="Zhang Y."/>
            <person name="Luo S."/>
            <person name="Chen H."/>
            <person name="Gao J."/>
            <person name="Mao Z."/>
            <person name="Pires J.C."/>
            <person name="Luo M."/>
            <person name="Kudrna D."/>
            <person name="Wing R.A."/>
            <person name="Meyers B.C."/>
            <person name="Yi K."/>
            <person name="Kong H."/>
            <person name="Lavrijsen P."/>
            <person name="Sunseri F."/>
            <person name="Falavigna A."/>
            <person name="Ye Y."/>
            <person name="Leebens-Mack J.H."/>
            <person name="Chen G."/>
        </authorList>
    </citation>
    <scope>NUCLEOTIDE SEQUENCE [LARGE SCALE GENOMIC DNA]</scope>
    <source>
        <strain evidence="7">cv. DH0086</strain>
    </source>
</reference>
<dbReference type="InterPro" id="IPR007832">
    <property type="entry name" value="RNA_pol_Rpc34"/>
</dbReference>
<comment type="subcellular location">
    <subcellularLocation>
        <location evidence="1">Nucleus</location>
    </subcellularLocation>
</comment>
<comment type="similarity">
    <text evidence="2">Belongs to the eukaryotic RPC34/RPC39 RNA polymerase subunit family.</text>
</comment>
<evidence type="ECO:0000256" key="2">
    <source>
        <dbReference type="ARBA" id="ARBA00011038"/>
    </source>
</evidence>
<dbReference type="InterPro" id="IPR016049">
    <property type="entry name" value="RNA_pol_Rpc34-like"/>
</dbReference>
<dbReference type="Gramene" id="ONK58492">
    <property type="protein sequence ID" value="ONK58492"/>
    <property type="gene ID" value="A4U43_C09F13600"/>
</dbReference>
<protein>
    <recommendedName>
        <fullName evidence="8">DNA-directed RNA polymerase III subunit RPC6</fullName>
    </recommendedName>
</protein>
<dbReference type="EMBL" id="CM007389">
    <property type="protein sequence ID" value="ONK58492.1"/>
    <property type="molecule type" value="Genomic_DNA"/>
</dbReference>
<dbReference type="OrthoDB" id="613763at2759"/>
<organism evidence="6 7">
    <name type="scientific">Asparagus officinalis</name>
    <name type="common">Garden asparagus</name>
    <dbReference type="NCBI Taxonomy" id="4686"/>
    <lineage>
        <taxon>Eukaryota</taxon>
        <taxon>Viridiplantae</taxon>
        <taxon>Streptophyta</taxon>
        <taxon>Embryophyta</taxon>
        <taxon>Tracheophyta</taxon>
        <taxon>Spermatophyta</taxon>
        <taxon>Magnoliopsida</taxon>
        <taxon>Liliopsida</taxon>
        <taxon>Asparagales</taxon>
        <taxon>Asparagaceae</taxon>
        <taxon>Asparagoideae</taxon>
        <taxon>Asparagus</taxon>
    </lineage>
</organism>
<evidence type="ECO:0000256" key="1">
    <source>
        <dbReference type="ARBA" id="ARBA00004123"/>
    </source>
</evidence>
<evidence type="ECO:0000313" key="7">
    <source>
        <dbReference type="Proteomes" id="UP000243459"/>
    </source>
</evidence>